<proteinExistence type="inferred from homology"/>
<evidence type="ECO:0000256" key="7">
    <source>
        <dbReference type="ARBA" id="ARBA00023098"/>
    </source>
</evidence>
<dbReference type="PANTHER" id="PTHR45650:SF9">
    <property type="entry name" value="SGNH HYDROLASE-TYPE ESTERASE DOMAIN-CONTAINING PROTEIN"/>
    <property type="match status" value="1"/>
</dbReference>
<gene>
    <name evidence="9" type="ORF">Ccrd_025419</name>
</gene>
<comment type="similarity">
    <text evidence="2">Belongs to the 'GDSL' lipolytic enzyme family.</text>
</comment>
<dbReference type="InterPro" id="IPR051238">
    <property type="entry name" value="GDSL_esterase/lipase"/>
</dbReference>
<keyword evidence="7" id="KW-0443">Lipid metabolism</keyword>
<dbReference type="CDD" id="cd01837">
    <property type="entry name" value="SGNH_plant_lipase_like"/>
    <property type="match status" value="1"/>
</dbReference>
<dbReference type="PANTHER" id="PTHR45650">
    <property type="entry name" value="GDSL-LIKE LIPASE/ACYLHYDROLASE-RELATED"/>
    <property type="match status" value="1"/>
</dbReference>
<keyword evidence="3" id="KW-0964">Secreted</keyword>
<dbReference type="SUPFAM" id="SSF52266">
    <property type="entry name" value="SGNH hydrolase"/>
    <property type="match status" value="1"/>
</dbReference>
<evidence type="ECO:0000256" key="6">
    <source>
        <dbReference type="ARBA" id="ARBA00022963"/>
    </source>
</evidence>
<organism evidence="9 10">
    <name type="scientific">Cynara cardunculus var. scolymus</name>
    <name type="common">Globe artichoke</name>
    <name type="synonym">Cynara scolymus</name>
    <dbReference type="NCBI Taxonomy" id="59895"/>
    <lineage>
        <taxon>Eukaryota</taxon>
        <taxon>Viridiplantae</taxon>
        <taxon>Streptophyta</taxon>
        <taxon>Embryophyta</taxon>
        <taxon>Tracheophyta</taxon>
        <taxon>Spermatophyta</taxon>
        <taxon>Magnoliopsida</taxon>
        <taxon>eudicotyledons</taxon>
        <taxon>Gunneridae</taxon>
        <taxon>Pentapetalae</taxon>
        <taxon>asterids</taxon>
        <taxon>campanulids</taxon>
        <taxon>Asterales</taxon>
        <taxon>Asteraceae</taxon>
        <taxon>Carduoideae</taxon>
        <taxon>Cardueae</taxon>
        <taxon>Carduinae</taxon>
        <taxon>Cynara</taxon>
    </lineage>
</organism>
<reference evidence="9 10" key="1">
    <citation type="journal article" date="2016" name="Sci. Rep.">
        <title>The genome sequence of the outbreeding globe artichoke constructed de novo incorporating a phase-aware low-pass sequencing strategy of F1 progeny.</title>
        <authorList>
            <person name="Scaglione D."/>
            <person name="Reyes-Chin-Wo S."/>
            <person name="Acquadro A."/>
            <person name="Froenicke L."/>
            <person name="Portis E."/>
            <person name="Beitel C."/>
            <person name="Tirone M."/>
            <person name="Mauro R."/>
            <person name="Lo Monaco A."/>
            <person name="Mauromicale G."/>
            <person name="Faccioli P."/>
            <person name="Cattivelli L."/>
            <person name="Rieseberg L."/>
            <person name="Michelmore R."/>
            <person name="Lanteri S."/>
        </authorList>
    </citation>
    <scope>NUCLEOTIDE SEQUENCE [LARGE SCALE GENOMIC DNA]</scope>
    <source>
        <strain evidence="9">2C</strain>
    </source>
</reference>
<dbReference type="Gramene" id="KVH85900">
    <property type="protein sequence ID" value="KVH85900"/>
    <property type="gene ID" value="Ccrd_025419"/>
</dbReference>
<dbReference type="STRING" id="59895.A0A124S9Z4"/>
<dbReference type="Pfam" id="PF00657">
    <property type="entry name" value="Lipase_GDSL"/>
    <property type="match status" value="1"/>
</dbReference>
<dbReference type="Proteomes" id="UP000243975">
    <property type="component" value="Unassembled WGS sequence"/>
</dbReference>
<keyword evidence="5" id="KW-0378">Hydrolase</keyword>
<evidence type="ECO:0000256" key="8">
    <source>
        <dbReference type="SAM" id="SignalP"/>
    </source>
</evidence>
<evidence type="ECO:0000256" key="4">
    <source>
        <dbReference type="ARBA" id="ARBA00022729"/>
    </source>
</evidence>
<feature type="signal peptide" evidence="8">
    <location>
        <begin position="1"/>
        <end position="27"/>
    </location>
</feature>
<dbReference type="GO" id="GO:0016042">
    <property type="term" value="P:lipid catabolic process"/>
    <property type="evidence" value="ECO:0007669"/>
    <property type="project" value="UniProtKB-KW"/>
</dbReference>
<dbReference type="InterPro" id="IPR035669">
    <property type="entry name" value="SGNH_plant_lipase-like"/>
</dbReference>
<feature type="chain" id="PRO_5007176098" evidence="8">
    <location>
        <begin position="28"/>
        <end position="359"/>
    </location>
</feature>
<evidence type="ECO:0000256" key="3">
    <source>
        <dbReference type="ARBA" id="ARBA00022525"/>
    </source>
</evidence>
<dbReference type="EMBL" id="LEKV01006328">
    <property type="protein sequence ID" value="KVH85900.1"/>
    <property type="molecule type" value="Genomic_DNA"/>
</dbReference>
<evidence type="ECO:0000313" key="9">
    <source>
        <dbReference type="EMBL" id="KVH85900.1"/>
    </source>
</evidence>
<keyword evidence="6" id="KW-0442">Lipid degradation</keyword>
<dbReference type="GO" id="GO:0005576">
    <property type="term" value="C:extracellular region"/>
    <property type="evidence" value="ECO:0007669"/>
    <property type="project" value="UniProtKB-SubCell"/>
</dbReference>
<evidence type="ECO:0000256" key="2">
    <source>
        <dbReference type="ARBA" id="ARBA00008668"/>
    </source>
</evidence>
<evidence type="ECO:0000256" key="1">
    <source>
        <dbReference type="ARBA" id="ARBA00004613"/>
    </source>
</evidence>
<name>A0A124S9Z4_CYNCS</name>
<evidence type="ECO:0000256" key="5">
    <source>
        <dbReference type="ARBA" id="ARBA00022801"/>
    </source>
</evidence>
<comment type="subcellular location">
    <subcellularLocation>
        <location evidence="1">Secreted</location>
    </subcellularLocation>
</comment>
<keyword evidence="4 8" id="KW-0732">Signal</keyword>
<keyword evidence="10" id="KW-1185">Reference proteome</keyword>
<sequence length="359" mass="39767">MAREPSRLFSVLMVLEFIPVLTLVATGEPQVPCYFLFGDSLVDSGNNNGLKTAAKANYTPYGIDFPQGVSGRFTNGRTYADIIGQFLGFPNFIPPYATITDKDISTGVNYGSASAGIRDESGSHMGDRFSFSRQLLNHEDITSRLSLVQRNKTFTNDYLKKCIYIVNIGTNDYINNYLMPNNYPTSQVYTIDQYAEVLIQQYSQQLMTLYGLGARKIAVFGLAQIGCTPTEIARFDTKGKPCVESINDAVKRFNDRLKPLIDGLNNDNSEARFTFINFTSIVPLQVTAILPIINVPCCQVREDGYCIPNSVPCLVRALSVFYDGLHPSDTANIAIATRSYKALSPMDASPYDISHLARL</sequence>
<accession>A0A124S9Z4</accession>
<dbReference type="OMA" id="SCCTVKP"/>
<dbReference type="InterPro" id="IPR036514">
    <property type="entry name" value="SGNH_hydro_sf"/>
</dbReference>
<evidence type="ECO:0000313" key="10">
    <source>
        <dbReference type="Proteomes" id="UP000243975"/>
    </source>
</evidence>
<dbReference type="AlphaFoldDB" id="A0A124S9Z4"/>
<dbReference type="InterPro" id="IPR001087">
    <property type="entry name" value="GDSL"/>
</dbReference>
<dbReference type="GO" id="GO:0016788">
    <property type="term" value="F:hydrolase activity, acting on ester bonds"/>
    <property type="evidence" value="ECO:0007669"/>
    <property type="project" value="InterPro"/>
</dbReference>
<protein>
    <submittedName>
        <fullName evidence="9">Lipase, GDSL</fullName>
    </submittedName>
</protein>
<dbReference type="Gene3D" id="3.40.50.1110">
    <property type="entry name" value="SGNH hydrolase"/>
    <property type="match status" value="1"/>
</dbReference>
<comment type="caution">
    <text evidence="9">The sequence shown here is derived from an EMBL/GenBank/DDBJ whole genome shotgun (WGS) entry which is preliminary data.</text>
</comment>